<dbReference type="Proteomes" id="UP000799750">
    <property type="component" value="Unassembled WGS sequence"/>
</dbReference>
<keyword evidence="2" id="KW-1185">Reference proteome</keyword>
<protein>
    <recommendedName>
        <fullName evidence="3">Heterokaryon incompatibility domain-containing protein</fullName>
    </recommendedName>
</protein>
<evidence type="ECO:0000313" key="1">
    <source>
        <dbReference type="EMBL" id="KAF2497807.1"/>
    </source>
</evidence>
<organism evidence="1 2">
    <name type="scientific">Lophium mytilinum</name>
    <dbReference type="NCBI Taxonomy" id="390894"/>
    <lineage>
        <taxon>Eukaryota</taxon>
        <taxon>Fungi</taxon>
        <taxon>Dikarya</taxon>
        <taxon>Ascomycota</taxon>
        <taxon>Pezizomycotina</taxon>
        <taxon>Dothideomycetes</taxon>
        <taxon>Pleosporomycetidae</taxon>
        <taxon>Mytilinidiales</taxon>
        <taxon>Mytilinidiaceae</taxon>
        <taxon>Lophium</taxon>
    </lineage>
</organism>
<reference evidence="1" key="1">
    <citation type="journal article" date="2020" name="Stud. Mycol.">
        <title>101 Dothideomycetes genomes: a test case for predicting lifestyles and emergence of pathogens.</title>
        <authorList>
            <person name="Haridas S."/>
            <person name="Albert R."/>
            <person name="Binder M."/>
            <person name="Bloem J."/>
            <person name="Labutti K."/>
            <person name="Salamov A."/>
            <person name="Andreopoulos B."/>
            <person name="Baker S."/>
            <person name="Barry K."/>
            <person name="Bills G."/>
            <person name="Bluhm B."/>
            <person name="Cannon C."/>
            <person name="Castanera R."/>
            <person name="Culley D."/>
            <person name="Daum C."/>
            <person name="Ezra D."/>
            <person name="Gonzalez J."/>
            <person name="Henrissat B."/>
            <person name="Kuo A."/>
            <person name="Liang C."/>
            <person name="Lipzen A."/>
            <person name="Lutzoni F."/>
            <person name="Magnuson J."/>
            <person name="Mondo S."/>
            <person name="Nolan M."/>
            <person name="Ohm R."/>
            <person name="Pangilinan J."/>
            <person name="Park H.-J."/>
            <person name="Ramirez L."/>
            <person name="Alfaro M."/>
            <person name="Sun H."/>
            <person name="Tritt A."/>
            <person name="Yoshinaga Y."/>
            <person name="Zwiers L.-H."/>
            <person name="Turgeon B."/>
            <person name="Goodwin S."/>
            <person name="Spatafora J."/>
            <person name="Crous P."/>
            <person name="Grigoriev I."/>
        </authorList>
    </citation>
    <scope>NUCLEOTIDE SEQUENCE</scope>
    <source>
        <strain evidence="1">CBS 269.34</strain>
    </source>
</reference>
<gene>
    <name evidence="1" type="ORF">BU16DRAFT_525402</name>
</gene>
<dbReference type="OrthoDB" id="5125733at2759"/>
<dbReference type="PANTHER" id="PTHR33112">
    <property type="entry name" value="DOMAIN PROTEIN, PUTATIVE-RELATED"/>
    <property type="match status" value="1"/>
</dbReference>
<dbReference type="PANTHER" id="PTHR33112:SF16">
    <property type="entry name" value="HETEROKARYON INCOMPATIBILITY DOMAIN-CONTAINING PROTEIN"/>
    <property type="match status" value="1"/>
</dbReference>
<proteinExistence type="predicted"/>
<name>A0A6A6R337_9PEZI</name>
<accession>A0A6A6R337</accession>
<evidence type="ECO:0000313" key="2">
    <source>
        <dbReference type="Proteomes" id="UP000799750"/>
    </source>
</evidence>
<sequence>MRRIYGSAAVTIAASRAKTAWDGFLDERQALGSNLPGLVFSLLCQCADGQYGSLTLVPLTSEATEPLDLRGWTFQERVLSNRVLDFGSLRTQWNCRTDQGFVSGDGWSSQALDNAYGSFGLDPHLISRLITGQCSQQDILENWMKITAGFSARTLSFPSDKLPAIAGLAESFGRFLIQEYLAGLWRSAMPACLLWSNPNIYHDSLTPRPPQDQVSAPSWSWAAIAGRVKYDPQWGASTDLKDFHFEVQVQGCQVSLLDENSPYGAVESGELVLRGVAQHAIWYREGIFGSADTLVAAGVDFSDEEWDLNQTSSGLKSTAIRFSPDALETDFLEDPTTGIEARPLWTGIAFVTGRYVFETWPLYKDGTRR</sequence>
<dbReference type="EMBL" id="MU004186">
    <property type="protein sequence ID" value="KAF2497807.1"/>
    <property type="molecule type" value="Genomic_DNA"/>
</dbReference>
<dbReference type="AlphaFoldDB" id="A0A6A6R337"/>
<evidence type="ECO:0008006" key="3">
    <source>
        <dbReference type="Google" id="ProtNLM"/>
    </source>
</evidence>